<comment type="caution">
    <text evidence="2">The sequence shown here is derived from an EMBL/GenBank/DDBJ whole genome shotgun (WGS) entry which is preliminary data.</text>
</comment>
<accession>A0A8G2C674</accession>
<gene>
    <name evidence="2" type="ORF">SAMN05421830_12210</name>
</gene>
<proteinExistence type="predicted"/>
<sequence>MQDKRKSQRRASLTRCTVEKCFSRNGQIPSRAVNFSASGFMLEMDYPLSPGETIKIQFAPDSDETRLYGKSVCLGMVRWCAAQDGSCGGFYGVGVELANQAPRRYNY</sequence>
<name>A0A8G2C674_DESNO</name>
<dbReference type="Pfam" id="PF07238">
    <property type="entry name" value="PilZ"/>
    <property type="match status" value="1"/>
</dbReference>
<protein>
    <submittedName>
        <fullName evidence="2">PilZ domain-containing protein</fullName>
    </submittedName>
</protein>
<evidence type="ECO:0000313" key="3">
    <source>
        <dbReference type="Proteomes" id="UP000199581"/>
    </source>
</evidence>
<dbReference type="Gene3D" id="2.40.10.220">
    <property type="entry name" value="predicted glycosyltransferase like domains"/>
    <property type="match status" value="1"/>
</dbReference>
<keyword evidence="3" id="KW-1185">Reference proteome</keyword>
<dbReference type="Proteomes" id="UP000199581">
    <property type="component" value="Unassembled WGS sequence"/>
</dbReference>
<reference evidence="2 3" key="1">
    <citation type="submission" date="2016-10" db="EMBL/GenBank/DDBJ databases">
        <authorList>
            <person name="Varghese N."/>
            <person name="Submissions S."/>
        </authorList>
    </citation>
    <scope>NUCLEOTIDE SEQUENCE [LARGE SCALE GENOMIC DNA]</scope>
    <source>
        <strain evidence="2 3">DSM 1741</strain>
    </source>
</reference>
<dbReference type="RefSeq" id="WP_161949244.1">
    <property type="nucleotide sequence ID" value="NZ_FOTO01000022.1"/>
</dbReference>
<feature type="domain" description="PilZ" evidence="1">
    <location>
        <begin position="4"/>
        <end position="97"/>
    </location>
</feature>
<organism evidence="2 3">
    <name type="scientific">Desulfomicrobium norvegicum (strain DSM 1741 / NCIMB 8310)</name>
    <name type="common">Desulfovibrio baculatus (strain Norway 4)</name>
    <name type="synonym">Desulfovibrio desulfuricans (strain Norway 4)</name>
    <dbReference type="NCBI Taxonomy" id="52561"/>
    <lineage>
        <taxon>Bacteria</taxon>
        <taxon>Pseudomonadati</taxon>
        <taxon>Thermodesulfobacteriota</taxon>
        <taxon>Desulfovibrionia</taxon>
        <taxon>Desulfovibrionales</taxon>
        <taxon>Desulfomicrobiaceae</taxon>
        <taxon>Desulfomicrobium</taxon>
    </lineage>
</organism>
<evidence type="ECO:0000259" key="1">
    <source>
        <dbReference type="Pfam" id="PF07238"/>
    </source>
</evidence>
<evidence type="ECO:0000313" key="2">
    <source>
        <dbReference type="EMBL" id="SFM21812.1"/>
    </source>
</evidence>
<dbReference type="GO" id="GO:0035438">
    <property type="term" value="F:cyclic-di-GMP binding"/>
    <property type="evidence" value="ECO:0007669"/>
    <property type="project" value="InterPro"/>
</dbReference>
<dbReference type="EMBL" id="FOTO01000022">
    <property type="protein sequence ID" value="SFM21812.1"/>
    <property type="molecule type" value="Genomic_DNA"/>
</dbReference>
<dbReference type="AlphaFoldDB" id="A0A8G2C674"/>
<dbReference type="InterPro" id="IPR009875">
    <property type="entry name" value="PilZ_domain"/>
</dbReference>